<evidence type="ECO:0000313" key="3">
    <source>
        <dbReference type="Proteomes" id="UP001234989"/>
    </source>
</evidence>
<evidence type="ECO:0000259" key="1">
    <source>
        <dbReference type="Pfam" id="PF00078"/>
    </source>
</evidence>
<gene>
    <name evidence="2" type="ORF">MTR67_022189</name>
</gene>
<dbReference type="EMBL" id="CP133616">
    <property type="protein sequence ID" value="WMV28804.1"/>
    <property type="molecule type" value="Genomic_DNA"/>
</dbReference>
<keyword evidence="3" id="KW-1185">Reference proteome</keyword>
<feature type="domain" description="Reverse transcriptase" evidence="1">
    <location>
        <begin position="139"/>
        <end position="223"/>
    </location>
</feature>
<name>A0AAF0QZJ3_SOLVR</name>
<proteinExistence type="predicted"/>
<dbReference type="PANTHER" id="PTHR33116">
    <property type="entry name" value="REVERSE TRANSCRIPTASE ZINC-BINDING DOMAIN-CONTAINING PROTEIN-RELATED-RELATED"/>
    <property type="match status" value="1"/>
</dbReference>
<protein>
    <recommendedName>
        <fullName evidence="1">Reverse transcriptase domain-containing protein</fullName>
    </recommendedName>
</protein>
<reference evidence="2" key="1">
    <citation type="submission" date="2023-08" db="EMBL/GenBank/DDBJ databases">
        <title>A de novo genome assembly of Solanum verrucosum Schlechtendal, a Mexican diploid species geographically isolated from the other diploid A-genome species in potato relatives.</title>
        <authorList>
            <person name="Hosaka K."/>
        </authorList>
    </citation>
    <scope>NUCLEOTIDE SEQUENCE</scope>
    <source>
        <tissue evidence="2">Young leaves</tissue>
    </source>
</reference>
<dbReference type="Pfam" id="PF00078">
    <property type="entry name" value="RVT_1"/>
    <property type="match status" value="1"/>
</dbReference>
<dbReference type="AlphaFoldDB" id="A0AAF0QZJ3"/>
<dbReference type="PANTHER" id="PTHR33116:SF84">
    <property type="entry name" value="RNA-DIRECTED DNA POLYMERASE"/>
    <property type="match status" value="1"/>
</dbReference>
<dbReference type="Proteomes" id="UP001234989">
    <property type="component" value="Chromosome 5"/>
</dbReference>
<organism evidence="2 3">
    <name type="scientific">Solanum verrucosum</name>
    <dbReference type="NCBI Taxonomy" id="315347"/>
    <lineage>
        <taxon>Eukaryota</taxon>
        <taxon>Viridiplantae</taxon>
        <taxon>Streptophyta</taxon>
        <taxon>Embryophyta</taxon>
        <taxon>Tracheophyta</taxon>
        <taxon>Spermatophyta</taxon>
        <taxon>Magnoliopsida</taxon>
        <taxon>eudicotyledons</taxon>
        <taxon>Gunneridae</taxon>
        <taxon>Pentapetalae</taxon>
        <taxon>asterids</taxon>
        <taxon>lamiids</taxon>
        <taxon>Solanales</taxon>
        <taxon>Solanaceae</taxon>
        <taxon>Solanoideae</taxon>
        <taxon>Solaneae</taxon>
        <taxon>Solanum</taxon>
    </lineage>
</organism>
<evidence type="ECO:0000313" key="2">
    <source>
        <dbReference type="EMBL" id="WMV28804.1"/>
    </source>
</evidence>
<accession>A0AAF0QZJ3</accession>
<sequence>MRLQQGTTQLKNYQGAWQTDPTQIANIFVKYYTEILGMKTCRRSKDSVRIIHNGPCLTVDHQMELLRPFSEKEVKEAMFKINSNKSPRSDGFGSGFYKAVWLIIGDDITRVIMDFFQNERLLKKLNATIIALIPKVENPEFARLKLTHLTFIDDLMIFCKANCEFVNRVMEALSHFSNVSGLVANMEKSSIFVAGMKDQVKNELLLRTGFTLGELPFRYLGLPLSSKR</sequence>
<dbReference type="InterPro" id="IPR000477">
    <property type="entry name" value="RT_dom"/>
</dbReference>